<name>A0A0N0MB70_9HYPH</name>
<dbReference type="Proteomes" id="UP000037822">
    <property type="component" value="Unassembled WGS sequence"/>
</dbReference>
<dbReference type="Gene3D" id="1.10.10.10">
    <property type="entry name" value="Winged helix-like DNA-binding domain superfamily/Winged helix DNA-binding domain"/>
    <property type="match status" value="1"/>
</dbReference>
<accession>A0A0N0MB70</accession>
<dbReference type="Pfam" id="PF01726">
    <property type="entry name" value="LexA_DNA_bind"/>
    <property type="match status" value="1"/>
</dbReference>
<dbReference type="PATRIC" id="fig|1526658.3.peg.3882"/>
<keyword evidence="3" id="KW-1185">Reference proteome</keyword>
<reference evidence="2 3" key="1">
    <citation type="submission" date="2015-07" db="EMBL/GenBank/DDBJ databases">
        <title>Whole genome sequencing of Bosea vaviloviae isolated from cave pool.</title>
        <authorList>
            <person name="Tan N.E.H."/>
            <person name="Lee Y.P."/>
            <person name="Gan H.M."/>
            <person name="Barton H."/>
            <person name="Savka M.A."/>
        </authorList>
    </citation>
    <scope>NUCLEOTIDE SEQUENCE [LARGE SCALE GENOMIC DNA]</scope>
    <source>
        <strain evidence="2 3">SD260</strain>
    </source>
</reference>
<dbReference type="InterPro" id="IPR036388">
    <property type="entry name" value="WH-like_DNA-bd_sf"/>
</dbReference>
<dbReference type="GO" id="GO:0006508">
    <property type="term" value="P:proteolysis"/>
    <property type="evidence" value="ECO:0007669"/>
    <property type="project" value="InterPro"/>
</dbReference>
<sequence length="108" mass="11942">MGLTQRQADCLRVIRERLAQSGVPPTYDEICLQLGVASKSTVARLVDALVERGHLRRMPHLARGLALAGEFSAKAEAGLSRLQERMGCSRAELVRRAVEDFVAREVQQ</sequence>
<dbReference type="GO" id="GO:0004252">
    <property type="term" value="F:serine-type endopeptidase activity"/>
    <property type="evidence" value="ECO:0007669"/>
    <property type="project" value="InterPro"/>
</dbReference>
<comment type="caution">
    <text evidence="2">The sequence shown here is derived from an EMBL/GenBank/DDBJ whole genome shotgun (WGS) entry which is preliminary data.</text>
</comment>
<dbReference type="SUPFAM" id="SSF46785">
    <property type="entry name" value="Winged helix' DNA-binding domain"/>
    <property type="match status" value="1"/>
</dbReference>
<dbReference type="AlphaFoldDB" id="A0A0N0MB70"/>
<evidence type="ECO:0000313" key="2">
    <source>
        <dbReference type="EMBL" id="KPH80539.1"/>
    </source>
</evidence>
<protein>
    <recommendedName>
        <fullName evidence="1">LexA repressor DNA-binding domain-containing protein</fullName>
    </recommendedName>
</protein>
<proteinExistence type="predicted"/>
<evidence type="ECO:0000259" key="1">
    <source>
        <dbReference type="Pfam" id="PF01726"/>
    </source>
</evidence>
<evidence type="ECO:0000313" key="3">
    <source>
        <dbReference type="Proteomes" id="UP000037822"/>
    </source>
</evidence>
<gene>
    <name evidence="2" type="ORF">AE618_12240</name>
</gene>
<dbReference type="EMBL" id="LGSZ01000040">
    <property type="protein sequence ID" value="KPH80539.1"/>
    <property type="molecule type" value="Genomic_DNA"/>
</dbReference>
<feature type="domain" description="LexA repressor DNA-binding" evidence="1">
    <location>
        <begin position="2"/>
        <end position="64"/>
    </location>
</feature>
<dbReference type="InterPro" id="IPR006199">
    <property type="entry name" value="LexA_DNA-bd_dom"/>
</dbReference>
<organism evidence="2 3">
    <name type="scientific">Bosea vaviloviae</name>
    <dbReference type="NCBI Taxonomy" id="1526658"/>
    <lineage>
        <taxon>Bacteria</taxon>
        <taxon>Pseudomonadati</taxon>
        <taxon>Pseudomonadota</taxon>
        <taxon>Alphaproteobacteria</taxon>
        <taxon>Hyphomicrobiales</taxon>
        <taxon>Boseaceae</taxon>
        <taxon>Bosea</taxon>
    </lineage>
</organism>
<dbReference type="InterPro" id="IPR036390">
    <property type="entry name" value="WH_DNA-bd_sf"/>
</dbReference>